<dbReference type="EMBL" id="CAAHDC010000035">
    <property type="protein sequence ID" value="VGM47243.1"/>
    <property type="molecule type" value="Genomic_DNA"/>
</dbReference>
<name>A0A486VB62_KLEPN</name>
<dbReference type="AlphaFoldDB" id="A0A486VB62"/>
<evidence type="ECO:0000313" key="1">
    <source>
        <dbReference type="EMBL" id="VGM47243.1"/>
    </source>
</evidence>
<gene>
    <name evidence="1" type="ORF">SAMEA4873556_05142</name>
</gene>
<accession>A0A486VB62</accession>
<sequence length="47" mass="5162">MSNQPVTASQKTDEVTNKAIPSVITDTILMGTGFTPFQWLALDRYSS</sequence>
<organism evidence="1">
    <name type="scientific">Klebsiella pneumoniae</name>
    <dbReference type="NCBI Taxonomy" id="573"/>
    <lineage>
        <taxon>Bacteria</taxon>
        <taxon>Pseudomonadati</taxon>
        <taxon>Pseudomonadota</taxon>
        <taxon>Gammaproteobacteria</taxon>
        <taxon>Enterobacterales</taxon>
        <taxon>Enterobacteriaceae</taxon>
        <taxon>Klebsiella/Raoultella group</taxon>
        <taxon>Klebsiella</taxon>
        <taxon>Klebsiella pneumoniae complex</taxon>
    </lineage>
</organism>
<reference evidence="1" key="1">
    <citation type="submission" date="2019-03" db="EMBL/GenBank/DDBJ databases">
        <authorList>
            <consortium name="Pathogen Informatics"/>
        </authorList>
    </citation>
    <scope>NUCLEOTIDE SEQUENCE</scope>
    <source>
        <strain evidence="1">5012STDY7626355</strain>
    </source>
</reference>
<protein>
    <submittedName>
        <fullName evidence="1">Uncharacterized protein</fullName>
    </submittedName>
</protein>
<proteinExistence type="predicted"/>